<gene>
    <name evidence="1" type="ORF">M513_04588</name>
</gene>
<sequence length="103" mass="12309">MNDKRQTCTESSLEHSRVQNYWLGRRKRQVWKELQRKATPRDSEGRLTNKTIANAEKQRSFLLQSDYSIPINDQLDVLNIDADILMEKRFFGKLTRRIDEIRV</sequence>
<accession>A0A085MB45</accession>
<protein>
    <submittedName>
        <fullName evidence="1">Uncharacterized protein</fullName>
    </submittedName>
</protein>
<proteinExistence type="predicted"/>
<evidence type="ECO:0000313" key="2">
    <source>
        <dbReference type="Proteomes" id="UP000030764"/>
    </source>
</evidence>
<reference evidence="1 2" key="1">
    <citation type="journal article" date="2014" name="Nat. Genet.">
        <title>Genome and transcriptome of the porcine whipworm Trichuris suis.</title>
        <authorList>
            <person name="Jex A.R."/>
            <person name="Nejsum P."/>
            <person name="Schwarz E.M."/>
            <person name="Hu L."/>
            <person name="Young N.D."/>
            <person name="Hall R.S."/>
            <person name="Korhonen P.K."/>
            <person name="Liao S."/>
            <person name="Thamsborg S."/>
            <person name="Xia J."/>
            <person name="Xu P."/>
            <person name="Wang S."/>
            <person name="Scheerlinck J.P."/>
            <person name="Hofmann A."/>
            <person name="Sternberg P.W."/>
            <person name="Wang J."/>
            <person name="Gasser R.B."/>
        </authorList>
    </citation>
    <scope>NUCLEOTIDE SEQUENCE [LARGE SCALE GENOMIC DNA]</scope>
    <source>
        <strain evidence="1">DCEP-RM93M</strain>
    </source>
</reference>
<dbReference type="Proteomes" id="UP000030764">
    <property type="component" value="Unassembled WGS sequence"/>
</dbReference>
<dbReference type="EMBL" id="KL363207">
    <property type="protein sequence ID" value="KFD54441.1"/>
    <property type="molecule type" value="Genomic_DNA"/>
</dbReference>
<organism evidence="1 2">
    <name type="scientific">Trichuris suis</name>
    <name type="common">pig whipworm</name>
    <dbReference type="NCBI Taxonomy" id="68888"/>
    <lineage>
        <taxon>Eukaryota</taxon>
        <taxon>Metazoa</taxon>
        <taxon>Ecdysozoa</taxon>
        <taxon>Nematoda</taxon>
        <taxon>Enoplea</taxon>
        <taxon>Dorylaimia</taxon>
        <taxon>Trichinellida</taxon>
        <taxon>Trichuridae</taxon>
        <taxon>Trichuris</taxon>
    </lineage>
</organism>
<evidence type="ECO:0000313" key="1">
    <source>
        <dbReference type="EMBL" id="KFD54441.1"/>
    </source>
</evidence>
<dbReference type="AlphaFoldDB" id="A0A085MB45"/>
<keyword evidence="2" id="KW-1185">Reference proteome</keyword>
<name>A0A085MB45_9BILA</name>